<comment type="cofactor">
    <cofactor evidence="1">
        <name>Mg(2+)</name>
        <dbReference type="ChEBI" id="CHEBI:18420"/>
    </cofactor>
</comment>
<dbReference type="InterPro" id="IPR016055">
    <property type="entry name" value="A-D-PHexomutase_a/b/a-I/II/III"/>
</dbReference>
<dbReference type="FunFam" id="3.40.120.10:FF:000010">
    <property type="entry name" value="phosphomannomutase/phosphoglucomutase isoform X1"/>
    <property type="match status" value="1"/>
</dbReference>
<dbReference type="AlphaFoldDB" id="A0A0J6WWY7"/>
<dbReference type="InterPro" id="IPR036900">
    <property type="entry name" value="A-D-PHexomutase_C_sf"/>
</dbReference>
<name>A0A0J6WWY7_9FIRM</name>
<dbReference type="OrthoDB" id="9806956at2"/>
<dbReference type="InParanoid" id="A0A0J6WWY7"/>
<evidence type="ECO:0000256" key="6">
    <source>
        <dbReference type="ARBA" id="ARBA00023235"/>
    </source>
</evidence>
<feature type="domain" description="Alpha-D-phosphohexomutase alpha/beta/alpha" evidence="9">
    <location>
        <begin position="284"/>
        <end position="398"/>
    </location>
</feature>
<keyword evidence="3" id="KW-0597">Phosphoprotein</keyword>
<evidence type="ECO:0000256" key="4">
    <source>
        <dbReference type="ARBA" id="ARBA00022723"/>
    </source>
</evidence>
<organism evidence="10 11">
    <name type="scientific">Megasphaera cerevisiae DSM 20462</name>
    <dbReference type="NCBI Taxonomy" id="1122219"/>
    <lineage>
        <taxon>Bacteria</taxon>
        <taxon>Bacillati</taxon>
        <taxon>Bacillota</taxon>
        <taxon>Negativicutes</taxon>
        <taxon>Veillonellales</taxon>
        <taxon>Veillonellaceae</taxon>
        <taxon>Megasphaera</taxon>
    </lineage>
</organism>
<dbReference type="PRINTS" id="PR00509">
    <property type="entry name" value="PGMPMM"/>
</dbReference>
<dbReference type="Pfam" id="PF02880">
    <property type="entry name" value="PGM_PMM_III"/>
    <property type="match status" value="1"/>
</dbReference>
<dbReference type="Pfam" id="PF02878">
    <property type="entry name" value="PGM_PMM_I"/>
    <property type="match status" value="1"/>
</dbReference>
<dbReference type="SUPFAM" id="SSF53738">
    <property type="entry name" value="Phosphoglucomutase, first 3 domains"/>
    <property type="match status" value="3"/>
</dbReference>
<dbReference type="GO" id="GO:0046872">
    <property type="term" value="F:metal ion binding"/>
    <property type="evidence" value="ECO:0007669"/>
    <property type="project" value="UniProtKB-KW"/>
</dbReference>
<dbReference type="PANTHER" id="PTHR42946:SF1">
    <property type="entry name" value="PHOSPHOGLUCOMUTASE (ALPHA-D-GLUCOSE-1,6-BISPHOSPHATE-DEPENDENT)"/>
    <property type="match status" value="1"/>
</dbReference>
<dbReference type="SUPFAM" id="SSF55957">
    <property type="entry name" value="Phosphoglucomutase, C-terminal domain"/>
    <property type="match status" value="1"/>
</dbReference>
<dbReference type="PATRIC" id="fig|1122219.3.peg.3316"/>
<dbReference type="Gene3D" id="3.30.310.50">
    <property type="entry name" value="Alpha-D-phosphohexomutase, C-terminal domain"/>
    <property type="match status" value="1"/>
</dbReference>
<keyword evidence="4" id="KW-0479">Metal-binding</keyword>
<evidence type="ECO:0000259" key="8">
    <source>
        <dbReference type="Pfam" id="PF02879"/>
    </source>
</evidence>
<dbReference type="InterPro" id="IPR050060">
    <property type="entry name" value="Phosphoglucosamine_mutase"/>
</dbReference>
<dbReference type="Proteomes" id="UP000036503">
    <property type="component" value="Unassembled WGS sequence"/>
</dbReference>
<evidence type="ECO:0000313" key="11">
    <source>
        <dbReference type="Proteomes" id="UP000036503"/>
    </source>
</evidence>
<dbReference type="EMBL" id="LEKT01000009">
    <property type="protein sequence ID" value="KMO87129.1"/>
    <property type="molecule type" value="Genomic_DNA"/>
</dbReference>
<evidence type="ECO:0000256" key="2">
    <source>
        <dbReference type="ARBA" id="ARBA00010231"/>
    </source>
</evidence>
<dbReference type="InterPro" id="IPR005845">
    <property type="entry name" value="A-D-PHexomutase_a/b/a-II"/>
</dbReference>
<dbReference type="GO" id="GO:0004615">
    <property type="term" value="F:phosphomannomutase activity"/>
    <property type="evidence" value="ECO:0007669"/>
    <property type="project" value="TreeGrafter"/>
</dbReference>
<proteinExistence type="inferred from homology"/>
<dbReference type="RefSeq" id="WP_048513628.1">
    <property type="nucleotide sequence ID" value="NZ_FUXD01000004.1"/>
</dbReference>
<evidence type="ECO:0000259" key="9">
    <source>
        <dbReference type="Pfam" id="PF02880"/>
    </source>
</evidence>
<accession>A0A0J6WWY7</accession>
<feature type="domain" description="Alpha-D-phosphohexomutase alpha/beta/alpha" evidence="7">
    <location>
        <begin position="11"/>
        <end position="143"/>
    </location>
</feature>
<dbReference type="STRING" id="39029.BSR42_04805"/>
<evidence type="ECO:0000256" key="1">
    <source>
        <dbReference type="ARBA" id="ARBA00001946"/>
    </source>
</evidence>
<dbReference type="InterPro" id="IPR005846">
    <property type="entry name" value="A-D-PHexomutase_a/b/a-III"/>
</dbReference>
<reference evidence="10 11" key="1">
    <citation type="submission" date="2015-06" db="EMBL/GenBank/DDBJ databases">
        <title>Draft genome sequence of beer spoilage bacterium Megasphaera cerevisiae type strain 20462.</title>
        <authorList>
            <person name="Kutumbaka K."/>
            <person name="Pasmowitz J."/>
            <person name="Mategko J."/>
            <person name="Reyes D."/>
            <person name="Friedrich A."/>
            <person name="Han S."/>
            <person name="Martens-Habbena W."/>
            <person name="Neal-McKinney J."/>
            <person name="Janagama H.K."/>
            <person name="Nadala C."/>
            <person name="Samadpour M."/>
        </authorList>
    </citation>
    <scope>NUCLEOTIDE SEQUENCE [LARGE SCALE GENOMIC DNA]</scope>
    <source>
        <strain evidence="10 11">DSM 20462</strain>
    </source>
</reference>
<evidence type="ECO:0000256" key="5">
    <source>
        <dbReference type="ARBA" id="ARBA00022842"/>
    </source>
</evidence>
<evidence type="ECO:0000256" key="3">
    <source>
        <dbReference type="ARBA" id="ARBA00022553"/>
    </source>
</evidence>
<gene>
    <name evidence="10" type="ORF">AB840_04410</name>
</gene>
<dbReference type="GO" id="GO:0005975">
    <property type="term" value="P:carbohydrate metabolic process"/>
    <property type="evidence" value="ECO:0007669"/>
    <property type="project" value="InterPro"/>
</dbReference>
<keyword evidence="5" id="KW-0460">Magnesium</keyword>
<keyword evidence="11" id="KW-1185">Reference proteome</keyword>
<dbReference type="Pfam" id="PF02879">
    <property type="entry name" value="PGM_PMM_II"/>
    <property type="match status" value="1"/>
</dbReference>
<dbReference type="InterPro" id="IPR005844">
    <property type="entry name" value="A-D-PHexomutase_a/b/a-I"/>
</dbReference>
<dbReference type="PANTHER" id="PTHR42946">
    <property type="entry name" value="PHOSPHOHEXOSE MUTASE"/>
    <property type="match status" value="1"/>
</dbReference>
<sequence length="503" mass="53729">MITDDNMMKLQNGSDVRGVAVAGGASEPVTLFPEAVNRIAAGFVRFLAAKTGKQPGNLRIAVGHDSRISAGMLKQSVLEGICVQGAAAADCGLASTPAMFMSIIFEQTHMDGAIMITASHLPYNRNGLKFFTKSGGLEKADITEVLRSASGMKAQSCGNAGVQKINIIDIYAKHLCGKIREGLQAAPDSKPLAGMHVVVDAGNGGGGFFADKVLAVLGADTSGSQFLDPDGMFPNHIPNPENKEAMAAIRKAVLDNHADLGLIFDTDVDRMSAVLPDGKAIDRNALIAMMAAILAPTYPGSTIVTDSVTSDELTTFLQDELHLIHHRYMRGYKNVIDECIRLNQNETVSPLAIETSGHGALSENYYLDDGAYLAVKLLIAAAWAKKEGRSLGTLIAALKQPAESKEYRLKIKGTDDVKAYGTEVLRMFEARAAAAGIAIAKPSYEGTRLVFADGWALLRMSLHDPNMPLNIESKHPGGCRHIAGQVRKLLTGFDCLDMSVFDQ</sequence>
<feature type="domain" description="Alpha-D-phosphohexomutase alpha/beta/alpha" evidence="8">
    <location>
        <begin position="189"/>
        <end position="278"/>
    </location>
</feature>
<dbReference type="CDD" id="cd03089">
    <property type="entry name" value="PMM_PGM"/>
    <property type="match status" value="1"/>
</dbReference>
<evidence type="ECO:0000313" key="10">
    <source>
        <dbReference type="EMBL" id="KMO87129.1"/>
    </source>
</evidence>
<dbReference type="Gene3D" id="3.40.120.10">
    <property type="entry name" value="Alpha-D-Glucose-1,6-Bisphosphate, subunit A, domain 3"/>
    <property type="match status" value="3"/>
</dbReference>
<protein>
    <submittedName>
        <fullName evidence="10">Phosphoglucomutase</fullName>
    </submittedName>
</protein>
<dbReference type="InterPro" id="IPR005841">
    <property type="entry name" value="Alpha-D-phosphohexomutase_SF"/>
</dbReference>
<keyword evidence="6" id="KW-0413">Isomerase</keyword>
<evidence type="ECO:0000259" key="7">
    <source>
        <dbReference type="Pfam" id="PF02878"/>
    </source>
</evidence>
<comment type="caution">
    <text evidence="10">The sequence shown here is derived from an EMBL/GenBank/DDBJ whole genome shotgun (WGS) entry which is preliminary data.</text>
</comment>
<comment type="similarity">
    <text evidence="2">Belongs to the phosphohexose mutase family.</text>
</comment>